<dbReference type="CAZy" id="GH78">
    <property type="family name" value="Glycoside Hydrolase Family 78"/>
</dbReference>
<dbReference type="InterPro" id="IPR035398">
    <property type="entry name" value="Bac_rhamnosid_C"/>
</dbReference>
<evidence type="ECO:0000259" key="6">
    <source>
        <dbReference type="Pfam" id="PF17389"/>
    </source>
</evidence>
<evidence type="ECO:0000259" key="4">
    <source>
        <dbReference type="Pfam" id="PF05592"/>
    </source>
</evidence>
<dbReference type="Pfam" id="PF25788">
    <property type="entry name" value="Ig_Rha78A_N"/>
    <property type="match status" value="1"/>
</dbReference>
<comment type="catalytic activity">
    <reaction evidence="1">
        <text>Hydrolysis of terminal non-reducing alpha-L-rhamnose residues in alpha-L-rhamnosides.</text>
        <dbReference type="EC" id="3.2.1.40"/>
    </reaction>
</comment>
<dbReference type="RefSeq" id="WP_012920252.1">
    <property type="nucleotide sequence ID" value="NC_013729.1"/>
</dbReference>
<dbReference type="InterPro" id="IPR012341">
    <property type="entry name" value="6hp_glycosidase-like_sf"/>
</dbReference>
<feature type="domain" description="Bacterial alpha-L-rhamnosidase N-terminal" evidence="5">
    <location>
        <begin position="156"/>
        <end position="326"/>
    </location>
</feature>
<evidence type="ECO:0000256" key="1">
    <source>
        <dbReference type="ARBA" id="ARBA00001445"/>
    </source>
</evidence>
<keyword evidence="9" id="KW-1185">Reference proteome</keyword>
<gene>
    <name evidence="8" type="ordered locus">Kfla_2628</name>
</gene>
<dbReference type="InterPro" id="IPR008902">
    <property type="entry name" value="Rhamnosid_concanavalin"/>
</dbReference>
<dbReference type="SUPFAM" id="SSF48208">
    <property type="entry name" value="Six-hairpin glycosidases"/>
    <property type="match status" value="1"/>
</dbReference>
<dbReference type="HOGENOM" id="CLU_002926_1_1_11"/>
<dbReference type="GO" id="GO:0030596">
    <property type="term" value="F:alpha-L-rhamnosidase activity"/>
    <property type="evidence" value="ECO:0007669"/>
    <property type="project" value="UniProtKB-EC"/>
</dbReference>
<dbReference type="Pfam" id="PF05592">
    <property type="entry name" value="Bac_rhamnosid"/>
    <property type="match status" value="1"/>
</dbReference>
<dbReference type="PANTHER" id="PTHR33307:SF6">
    <property type="entry name" value="ALPHA-RHAMNOSIDASE (EUROFUNG)-RELATED"/>
    <property type="match status" value="1"/>
</dbReference>
<evidence type="ECO:0000256" key="3">
    <source>
        <dbReference type="ARBA" id="ARBA00022801"/>
    </source>
</evidence>
<dbReference type="AlphaFoldDB" id="D2PXQ4"/>
<evidence type="ECO:0000313" key="8">
    <source>
        <dbReference type="EMBL" id="ADB31696.1"/>
    </source>
</evidence>
<evidence type="ECO:0000259" key="5">
    <source>
        <dbReference type="Pfam" id="PF08531"/>
    </source>
</evidence>
<reference evidence="9" key="1">
    <citation type="submission" date="2009-09" db="EMBL/GenBank/DDBJ databases">
        <title>The complete genome of Kribbella flavida DSM 17836.</title>
        <authorList>
            <consortium name="US DOE Joint Genome Institute (JGI-PGF)"/>
            <person name="Lucas S."/>
            <person name="Copeland A."/>
            <person name="Lapidus A."/>
            <person name="Glavina del Rio T."/>
            <person name="Dalin E."/>
            <person name="Tice H."/>
            <person name="Bruce D."/>
            <person name="Goodwin L."/>
            <person name="Pitluck S."/>
            <person name="Kyrpides N."/>
            <person name="Mavromatis K."/>
            <person name="Ivanova N."/>
            <person name="Saunders E."/>
            <person name="Brettin T."/>
            <person name="Detter J.C."/>
            <person name="Han C."/>
            <person name="Larimer F."/>
            <person name="Land M."/>
            <person name="Hauser L."/>
            <person name="Markowitz V."/>
            <person name="Cheng J.-F."/>
            <person name="Hugenholtz P."/>
            <person name="Woyke T."/>
            <person name="Wu D."/>
            <person name="Pukall R."/>
            <person name="Klenk H.-P."/>
            <person name="Eisen J.A."/>
        </authorList>
    </citation>
    <scope>NUCLEOTIDE SEQUENCE [LARGE SCALE GENOMIC DNA]</scope>
    <source>
        <strain evidence="9">DSM 17836 / JCM 10339 / NBRC 14399</strain>
    </source>
</reference>
<dbReference type="EMBL" id="CP001736">
    <property type="protein sequence ID" value="ADB31696.1"/>
    <property type="molecule type" value="Genomic_DNA"/>
</dbReference>
<dbReference type="Gene3D" id="2.60.40.10">
    <property type="entry name" value="Immunoglobulins"/>
    <property type="match status" value="1"/>
</dbReference>
<proteinExistence type="predicted"/>
<dbReference type="Gene3D" id="1.50.10.10">
    <property type="match status" value="1"/>
</dbReference>
<dbReference type="InterPro" id="IPR016007">
    <property type="entry name" value="Alpha_rhamnosid"/>
</dbReference>
<reference evidence="8 9" key="2">
    <citation type="journal article" date="2010" name="Stand. Genomic Sci.">
        <title>Complete genome sequence of Kribbella flavida type strain (IFO 14399).</title>
        <authorList>
            <person name="Pukall R."/>
            <person name="Lapidus A."/>
            <person name="Glavina Del Rio T."/>
            <person name="Copeland A."/>
            <person name="Tice H."/>
            <person name="Cheng J.-F."/>
            <person name="Lucas S."/>
            <person name="Chen F."/>
            <person name="Nolan M."/>
            <person name="LaButti K."/>
            <person name="Pati A."/>
            <person name="Ivanova N."/>
            <person name="Mavrommatis K."/>
            <person name="Mikhailova N."/>
            <person name="Pitluck S."/>
            <person name="Bruce D."/>
            <person name="Goodwin L."/>
            <person name="Land M."/>
            <person name="Hauser L."/>
            <person name="Chang Y.-J."/>
            <person name="Jeffries C.D."/>
            <person name="Chen A."/>
            <person name="Palaniappan K."/>
            <person name="Chain P."/>
            <person name="Rohde M."/>
            <person name="Goeker M."/>
            <person name="Bristow J."/>
            <person name="Eisen J.A."/>
            <person name="Markowitz V."/>
            <person name="Hugenholtz P."/>
            <person name="Kyrpides N.C."/>
            <person name="Klenk H.-P."/>
            <person name="Brettin T."/>
        </authorList>
    </citation>
    <scope>NUCLEOTIDE SEQUENCE [LARGE SCALE GENOMIC DNA]</scope>
    <source>
        <strain evidence="9">DSM 17836 / JCM 10339 / NBRC 14399</strain>
    </source>
</reference>
<feature type="domain" description="Alpha-L-rhamnosidase C-terminal" evidence="7">
    <location>
        <begin position="777"/>
        <end position="848"/>
    </location>
</feature>
<dbReference type="Gene3D" id="2.60.120.260">
    <property type="entry name" value="Galactose-binding domain-like"/>
    <property type="match status" value="2"/>
</dbReference>
<feature type="domain" description="Alpha-L-rhamnosidase concanavalin-like" evidence="4">
    <location>
        <begin position="338"/>
        <end position="427"/>
    </location>
</feature>
<dbReference type="STRING" id="479435.Kfla_2628"/>
<dbReference type="Pfam" id="PF08531">
    <property type="entry name" value="Bac_rhamnosid_N"/>
    <property type="match status" value="1"/>
</dbReference>
<dbReference type="eggNOG" id="COG3408">
    <property type="taxonomic scope" value="Bacteria"/>
</dbReference>
<dbReference type="KEGG" id="kfl:Kfla_2628"/>
<dbReference type="EC" id="3.2.1.40" evidence="2"/>
<dbReference type="PIRSF" id="PIRSF010631">
    <property type="entry name" value="A-rhamnsds"/>
    <property type="match status" value="1"/>
</dbReference>
<dbReference type="Gene3D" id="2.60.420.10">
    <property type="entry name" value="Maltose phosphorylase, domain 3"/>
    <property type="match status" value="1"/>
</dbReference>
<evidence type="ECO:0000259" key="7">
    <source>
        <dbReference type="Pfam" id="PF17390"/>
    </source>
</evidence>
<dbReference type="Pfam" id="PF17389">
    <property type="entry name" value="Bac_rhamnosid6H"/>
    <property type="match status" value="1"/>
</dbReference>
<dbReference type="InterPro" id="IPR013737">
    <property type="entry name" value="Bac_rhamnosid_N"/>
</dbReference>
<evidence type="ECO:0000256" key="2">
    <source>
        <dbReference type="ARBA" id="ARBA00012652"/>
    </source>
</evidence>
<dbReference type="InterPro" id="IPR013783">
    <property type="entry name" value="Ig-like_fold"/>
</dbReference>
<dbReference type="GO" id="GO:0005975">
    <property type="term" value="P:carbohydrate metabolic process"/>
    <property type="evidence" value="ECO:0007669"/>
    <property type="project" value="InterPro"/>
</dbReference>
<dbReference type="OrthoDB" id="9761045at2"/>
<feature type="domain" description="Alpha-L-rhamnosidase six-hairpin glycosidase" evidence="6">
    <location>
        <begin position="440"/>
        <end position="775"/>
    </location>
</feature>
<dbReference type="Proteomes" id="UP000007967">
    <property type="component" value="Chromosome"/>
</dbReference>
<sequence length="881" mass="96852">MAEPVAPDGWTSGGPLAVAKLTAEYAEEPHGTDEVRPRLAWIATAPGYGATQSAYQVLVASQPELLSPEQADVWDSGQVGSDAVQVAYDGPALAARTRYHWAVRLWDGQGRAGRWSRPSWFETALLDEGFGAARWIGASTEAAPLLRRPFELTGPVRRARLYASGLAYAVLRVNGQQVGDAVLDPGFTNYDRTVLYVTHDVTELLQAGENVLGAELGRGFFGMTTPNVWRWHQAPWTGDPRLLARLVIDHEDGTTTELVSDGSWRVTSGPTVSDSLYAGERYDARLAQPGWDAPGFDDAAWSPAVELTAPQGTLRAQAHEPIRVVEEVAPVAISSPRAGVQVIDFGRTTAGWAKLRVEAPAGSRFTLVYGETLTADGQVEATNRHVDGDRFQQDEYVAAGHEIEQWEPRFSYKGFRYLQVTGDAEAEVVLKVVHSDVRAASRFDSDVEVYSWLEQAMRRTVLNNLHGIPTDTPIFEKNGWTGDAQVGAPTMASLVDLARFFTKWLDDLRDSQLPDGRLPVIVPSAGWGYAELAPATEWSTVYPFLLREMHRWYGDTRVLADHWDAVLRYLDWELERVEDGLSISVLGDWLPPGYPDGPPPEDSRLTATAYLHRAVTAVVEIGELIGETSELERLRKAAAELADGLNREFLDREAGLYRTAADPDYRQTSNAVPLAFGLVPEDQVPRVVANLVADVQARDFHLNTGCLGVGVLLPVLTQYGHADVAAKLAQQRTYPSWGYWLEEGADTLWEMWEADTRSRNHYFHGTVVQWLLESVAGLRNVGNGWQRIVVRPDARTGSTSAALRTDTVRGRVAASWRLVGRVLQLEVQVPVGCVAEVHVPSEAAADVTAVPSPYAGEPTRSDGYTVYTVPSGQWHFTSRTA</sequence>
<name>D2PXQ4_KRIFD</name>
<dbReference type="Pfam" id="PF17390">
    <property type="entry name" value="Bac_rhamnosid_C"/>
    <property type="match status" value="1"/>
</dbReference>
<dbReference type="PANTHER" id="PTHR33307">
    <property type="entry name" value="ALPHA-RHAMNOSIDASE (EUROFUNG)"/>
    <property type="match status" value="1"/>
</dbReference>
<protein>
    <recommendedName>
        <fullName evidence="2">alpha-L-rhamnosidase</fullName>
        <ecNumber evidence="2">3.2.1.40</ecNumber>
    </recommendedName>
</protein>
<dbReference type="InterPro" id="IPR008928">
    <property type="entry name" value="6-hairpin_glycosidase_sf"/>
</dbReference>
<organism evidence="8 9">
    <name type="scientific">Kribbella flavida (strain DSM 17836 / JCM 10339 / NBRC 14399)</name>
    <dbReference type="NCBI Taxonomy" id="479435"/>
    <lineage>
        <taxon>Bacteria</taxon>
        <taxon>Bacillati</taxon>
        <taxon>Actinomycetota</taxon>
        <taxon>Actinomycetes</taxon>
        <taxon>Propionibacteriales</taxon>
        <taxon>Kribbellaceae</taxon>
        <taxon>Kribbella</taxon>
    </lineage>
</organism>
<evidence type="ECO:0000313" key="9">
    <source>
        <dbReference type="Proteomes" id="UP000007967"/>
    </source>
</evidence>
<dbReference type="InterPro" id="IPR035396">
    <property type="entry name" value="Bac_rhamnosid6H"/>
</dbReference>
<keyword evidence="3" id="KW-0378">Hydrolase</keyword>
<accession>D2PXQ4</accession>